<dbReference type="EMBL" id="RXPE01000015">
    <property type="protein sequence ID" value="RTR26509.1"/>
    <property type="molecule type" value="Genomic_DNA"/>
</dbReference>
<comment type="caution">
    <text evidence="3">The sequence shown here is derived from an EMBL/GenBank/DDBJ whole genome shotgun (WGS) entry which is preliminary data.</text>
</comment>
<comment type="similarity">
    <text evidence="1">Belongs to the RutC family.</text>
</comment>
<dbReference type="PROSITE" id="PS01094">
    <property type="entry name" value="UPF0076"/>
    <property type="match status" value="1"/>
</dbReference>
<sequence>MKKFIPLTPFWLLPGALAGGSAAPLPAPQIVHTPASGDAPLSDSVQVGNTLYLSGKLGLDAQGKLPEGVQAQTRQAILNMQASLAKRGFTLNDLVKCTVMLADMNDFAAMNEVYREMMPQPYPARSALGVSGLALDAAVEIECMAAH</sequence>
<dbReference type="SUPFAM" id="SSF55298">
    <property type="entry name" value="YjgF-like"/>
    <property type="match status" value="1"/>
</dbReference>
<keyword evidence="2" id="KW-0732">Signal</keyword>
<dbReference type="Gene3D" id="3.30.1330.40">
    <property type="entry name" value="RutC-like"/>
    <property type="match status" value="1"/>
</dbReference>
<keyword evidence="4" id="KW-1185">Reference proteome</keyword>
<dbReference type="Pfam" id="PF01042">
    <property type="entry name" value="Ribonuc_L-PSP"/>
    <property type="match status" value="1"/>
</dbReference>
<proteinExistence type="inferred from homology"/>
<feature type="signal peptide" evidence="2">
    <location>
        <begin position="1"/>
        <end position="18"/>
    </location>
</feature>
<dbReference type="PANTHER" id="PTHR11803">
    <property type="entry name" value="2-IMINOBUTANOATE/2-IMINOPROPANOATE DEAMINASE RIDA"/>
    <property type="match status" value="1"/>
</dbReference>
<dbReference type="InterPro" id="IPR019897">
    <property type="entry name" value="RidA_CS"/>
</dbReference>
<dbReference type="PANTHER" id="PTHR11803:SF39">
    <property type="entry name" value="2-IMINOBUTANOATE_2-IMINOPROPANOATE DEAMINASE"/>
    <property type="match status" value="1"/>
</dbReference>
<accession>A0A431VTY3</accession>
<name>A0A431VTY3_9DEIO</name>
<dbReference type="RefSeq" id="WP_126352255.1">
    <property type="nucleotide sequence ID" value="NZ_CP086380.1"/>
</dbReference>
<dbReference type="OrthoDB" id="9803101at2"/>
<dbReference type="GO" id="GO:0019239">
    <property type="term" value="F:deaminase activity"/>
    <property type="evidence" value="ECO:0007669"/>
    <property type="project" value="TreeGrafter"/>
</dbReference>
<gene>
    <name evidence="3" type="ORF">EJ104_08115</name>
</gene>
<dbReference type="GO" id="GO:0005829">
    <property type="term" value="C:cytosol"/>
    <property type="evidence" value="ECO:0007669"/>
    <property type="project" value="TreeGrafter"/>
</dbReference>
<dbReference type="InterPro" id="IPR006175">
    <property type="entry name" value="YjgF/YER057c/UK114"/>
</dbReference>
<evidence type="ECO:0000313" key="3">
    <source>
        <dbReference type="EMBL" id="RTR26509.1"/>
    </source>
</evidence>
<dbReference type="CDD" id="cd00448">
    <property type="entry name" value="YjgF_YER057c_UK114_family"/>
    <property type="match status" value="1"/>
</dbReference>
<dbReference type="AlphaFoldDB" id="A0A431VTY3"/>
<evidence type="ECO:0000313" key="4">
    <source>
        <dbReference type="Proteomes" id="UP000277766"/>
    </source>
</evidence>
<organism evidence="3 4">
    <name type="scientific">Deinococcus radiophilus</name>
    <dbReference type="NCBI Taxonomy" id="32062"/>
    <lineage>
        <taxon>Bacteria</taxon>
        <taxon>Thermotogati</taxon>
        <taxon>Deinococcota</taxon>
        <taxon>Deinococci</taxon>
        <taxon>Deinococcales</taxon>
        <taxon>Deinococcaceae</taxon>
        <taxon>Deinococcus</taxon>
    </lineage>
</organism>
<reference evidence="3 4" key="1">
    <citation type="submission" date="2018-12" db="EMBL/GenBank/DDBJ databases">
        <title>Deinococcus radiophilus ATCC 27603 genome sequencing and assembly.</title>
        <authorList>
            <person name="Maclea K.S."/>
            <person name="Maynard C.R."/>
        </authorList>
    </citation>
    <scope>NUCLEOTIDE SEQUENCE [LARGE SCALE GENOMIC DNA]</scope>
    <source>
        <strain evidence="3 4">ATCC 27603</strain>
    </source>
</reference>
<feature type="chain" id="PRO_5019528583" evidence="2">
    <location>
        <begin position="19"/>
        <end position="147"/>
    </location>
</feature>
<dbReference type="Proteomes" id="UP000277766">
    <property type="component" value="Unassembled WGS sequence"/>
</dbReference>
<evidence type="ECO:0000256" key="2">
    <source>
        <dbReference type="SAM" id="SignalP"/>
    </source>
</evidence>
<protein>
    <submittedName>
        <fullName evidence="3">RidA family protein</fullName>
    </submittedName>
</protein>
<evidence type="ECO:0000256" key="1">
    <source>
        <dbReference type="ARBA" id="ARBA00010552"/>
    </source>
</evidence>
<dbReference type="InterPro" id="IPR035959">
    <property type="entry name" value="RutC-like_sf"/>
</dbReference>
<dbReference type="FunFam" id="3.30.1330.40:FF:000001">
    <property type="entry name" value="L-PSP family endoribonuclease"/>
    <property type="match status" value="1"/>
</dbReference>